<accession>D6RKJ7</accession>
<evidence type="ECO:0000313" key="2">
    <source>
        <dbReference type="Proteomes" id="UP000001861"/>
    </source>
</evidence>
<evidence type="ECO:0000313" key="1">
    <source>
        <dbReference type="EMBL" id="EFI28306.1"/>
    </source>
</evidence>
<dbReference type="KEGG" id="cci:CC1G_13835"/>
<organism evidence="1 2">
    <name type="scientific">Coprinopsis cinerea (strain Okayama-7 / 130 / ATCC MYA-4618 / FGSC 9003)</name>
    <name type="common">Inky cap fungus</name>
    <name type="synonym">Hormographiella aspergillata</name>
    <dbReference type="NCBI Taxonomy" id="240176"/>
    <lineage>
        <taxon>Eukaryota</taxon>
        <taxon>Fungi</taxon>
        <taxon>Dikarya</taxon>
        <taxon>Basidiomycota</taxon>
        <taxon>Agaricomycotina</taxon>
        <taxon>Agaricomycetes</taxon>
        <taxon>Agaricomycetidae</taxon>
        <taxon>Agaricales</taxon>
        <taxon>Agaricineae</taxon>
        <taxon>Psathyrellaceae</taxon>
        <taxon>Coprinopsis</taxon>
    </lineage>
</organism>
<dbReference type="HOGENOM" id="CLU_3410653_0_0_1"/>
<keyword evidence="2" id="KW-1185">Reference proteome</keyword>
<comment type="caution">
    <text evidence="1">The sequence shown here is derived from an EMBL/GenBank/DDBJ whole genome shotgun (WGS) entry which is preliminary data.</text>
</comment>
<gene>
    <name evidence="1" type="ORF">CC1G_13835</name>
</gene>
<dbReference type="RefSeq" id="XP_002911800.1">
    <property type="nucleotide sequence ID" value="XM_002911754.1"/>
</dbReference>
<dbReference type="EMBL" id="AACS02000002">
    <property type="protein sequence ID" value="EFI28306.1"/>
    <property type="molecule type" value="Genomic_DNA"/>
</dbReference>
<reference evidence="1 2" key="1">
    <citation type="journal article" date="2010" name="Proc. Natl. Acad. Sci. U.S.A.">
        <title>Insights into evolution of multicellular fungi from the assembled chromosomes of the mushroom Coprinopsis cinerea (Coprinus cinereus).</title>
        <authorList>
            <person name="Stajich J.E."/>
            <person name="Wilke S.K."/>
            <person name="Ahren D."/>
            <person name="Au C.H."/>
            <person name="Birren B.W."/>
            <person name="Borodovsky M."/>
            <person name="Burns C."/>
            <person name="Canback B."/>
            <person name="Casselton L.A."/>
            <person name="Cheng C.K."/>
            <person name="Deng J."/>
            <person name="Dietrich F.S."/>
            <person name="Fargo D.C."/>
            <person name="Farman M.L."/>
            <person name="Gathman A.C."/>
            <person name="Goldberg J."/>
            <person name="Guigo R."/>
            <person name="Hoegger P.J."/>
            <person name="Hooker J.B."/>
            <person name="Huggins A."/>
            <person name="James T.Y."/>
            <person name="Kamada T."/>
            <person name="Kilaru S."/>
            <person name="Kodira C."/>
            <person name="Kues U."/>
            <person name="Kupfer D."/>
            <person name="Kwan H.S."/>
            <person name="Lomsadze A."/>
            <person name="Li W."/>
            <person name="Lilly W.W."/>
            <person name="Ma L.J."/>
            <person name="Mackey A.J."/>
            <person name="Manning G."/>
            <person name="Martin F."/>
            <person name="Muraguchi H."/>
            <person name="Natvig D.O."/>
            <person name="Palmerini H."/>
            <person name="Ramesh M.A."/>
            <person name="Rehmeyer C.J."/>
            <person name="Roe B.A."/>
            <person name="Shenoy N."/>
            <person name="Stanke M."/>
            <person name="Ter-Hovhannisyan V."/>
            <person name="Tunlid A."/>
            <person name="Velagapudi R."/>
            <person name="Vision T.J."/>
            <person name="Zeng Q."/>
            <person name="Zolan M.E."/>
            <person name="Pukkila P.J."/>
        </authorList>
    </citation>
    <scope>NUCLEOTIDE SEQUENCE [LARGE SCALE GENOMIC DNA]</scope>
    <source>
        <strain evidence="2">Okayama-7 / 130 / ATCC MYA-4618 / FGSC 9003</strain>
    </source>
</reference>
<name>D6RKJ7_COPC7</name>
<dbReference type="InParanoid" id="D6RKJ7"/>
<dbReference type="AlphaFoldDB" id="D6RKJ7"/>
<dbReference type="VEuPathDB" id="FungiDB:CC1G_13835"/>
<protein>
    <submittedName>
        <fullName evidence="1">Uncharacterized protein</fullName>
    </submittedName>
</protein>
<dbReference type="Proteomes" id="UP000001861">
    <property type="component" value="Unassembled WGS sequence"/>
</dbReference>
<proteinExistence type="predicted"/>
<dbReference type="GeneID" id="9378973"/>
<sequence length="29" mass="3384">MAASVFHSLFSWPFYLKIEGIIEQPQKCL</sequence>